<proteinExistence type="predicted"/>
<sequence length="68" mass="8101">MRTWNISLYNAYNSMNPTLVYGKRRDYDYLAYKDEHGKYTGGYNTSKLFIKKITLLPIIPSVTYTYKF</sequence>
<name>A0A6N2VLK8_9BACE</name>
<organism evidence="1">
    <name type="scientific">Bacteroides intestinalis</name>
    <dbReference type="NCBI Taxonomy" id="329854"/>
    <lineage>
        <taxon>Bacteria</taxon>
        <taxon>Pseudomonadati</taxon>
        <taxon>Bacteroidota</taxon>
        <taxon>Bacteroidia</taxon>
        <taxon>Bacteroidales</taxon>
        <taxon>Bacteroidaceae</taxon>
        <taxon>Bacteroides</taxon>
    </lineage>
</organism>
<gene>
    <name evidence="1" type="ORF">BILFYP9_02672</name>
</gene>
<protein>
    <submittedName>
        <fullName evidence="1">Uncharacterized protein</fullName>
    </submittedName>
</protein>
<reference evidence="1" key="1">
    <citation type="submission" date="2019-11" db="EMBL/GenBank/DDBJ databases">
        <authorList>
            <person name="Feng L."/>
        </authorList>
    </citation>
    <scope>NUCLEOTIDE SEQUENCE</scope>
    <source>
        <strain evidence="1">BintestinalisLFYP9</strain>
    </source>
</reference>
<accession>A0A6N2VLK8</accession>
<dbReference type="AlphaFoldDB" id="A0A6N2VLK8"/>
<evidence type="ECO:0000313" key="1">
    <source>
        <dbReference type="EMBL" id="VYT30483.1"/>
    </source>
</evidence>
<dbReference type="EMBL" id="CACRSU010000029">
    <property type="protein sequence ID" value="VYT30483.1"/>
    <property type="molecule type" value="Genomic_DNA"/>
</dbReference>